<keyword evidence="4" id="KW-1185">Reference proteome</keyword>
<evidence type="ECO:0000313" key="3">
    <source>
        <dbReference type="EMBL" id="ORY25869.1"/>
    </source>
</evidence>
<gene>
    <name evidence="3" type="ORF">LY90DRAFT_513972</name>
</gene>
<evidence type="ECO:0000256" key="1">
    <source>
        <dbReference type="SAM" id="MobiDB-lite"/>
    </source>
</evidence>
<evidence type="ECO:0000256" key="2">
    <source>
        <dbReference type="SAM" id="SignalP"/>
    </source>
</evidence>
<feature type="region of interest" description="Disordered" evidence="1">
    <location>
        <begin position="61"/>
        <end position="87"/>
    </location>
</feature>
<feature type="signal peptide" evidence="2">
    <location>
        <begin position="1"/>
        <end position="25"/>
    </location>
</feature>
<feature type="compositionally biased region" description="Polar residues" evidence="1">
    <location>
        <begin position="62"/>
        <end position="87"/>
    </location>
</feature>
<feature type="chain" id="PRO_5012688794" evidence="2">
    <location>
        <begin position="26"/>
        <end position="149"/>
    </location>
</feature>
<dbReference type="EMBL" id="MCOG01000207">
    <property type="protein sequence ID" value="ORY25869.1"/>
    <property type="molecule type" value="Genomic_DNA"/>
</dbReference>
<name>A0A1Y2ATH6_9FUNG</name>
<protein>
    <submittedName>
        <fullName evidence="3">Uncharacterized protein</fullName>
    </submittedName>
</protein>
<dbReference type="Proteomes" id="UP000193920">
    <property type="component" value="Unassembled WGS sequence"/>
</dbReference>
<accession>A0A1Y2ATH6</accession>
<proteinExistence type="predicted"/>
<dbReference type="AlphaFoldDB" id="A0A1Y2ATH6"/>
<sequence>MPLRPVKGILFRILLTLTLLRLLLPLPLPLPNYIENNHLKQQIMSKDLLINKLMDENRILKSKNNPSSFGERNTFSNPAYPNPSTSSAAAVASDEILMMENGKSINNQELIDRIQNINEMVAKKQDNPVYHSVNEILSQEELPEYLKKT</sequence>
<organism evidence="3 4">
    <name type="scientific">Neocallimastix californiae</name>
    <dbReference type="NCBI Taxonomy" id="1754190"/>
    <lineage>
        <taxon>Eukaryota</taxon>
        <taxon>Fungi</taxon>
        <taxon>Fungi incertae sedis</taxon>
        <taxon>Chytridiomycota</taxon>
        <taxon>Chytridiomycota incertae sedis</taxon>
        <taxon>Neocallimastigomycetes</taxon>
        <taxon>Neocallimastigales</taxon>
        <taxon>Neocallimastigaceae</taxon>
        <taxon>Neocallimastix</taxon>
    </lineage>
</organism>
<reference evidence="3 4" key="1">
    <citation type="submission" date="2016-08" db="EMBL/GenBank/DDBJ databases">
        <title>A Parts List for Fungal Cellulosomes Revealed by Comparative Genomics.</title>
        <authorList>
            <consortium name="DOE Joint Genome Institute"/>
            <person name="Haitjema C.H."/>
            <person name="Gilmore S.P."/>
            <person name="Henske J.K."/>
            <person name="Solomon K.V."/>
            <person name="De Groot R."/>
            <person name="Kuo A."/>
            <person name="Mondo S.J."/>
            <person name="Salamov A.A."/>
            <person name="Labutti K."/>
            <person name="Zhao Z."/>
            <person name="Chiniquy J."/>
            <person name="Barry K."/>
            <person name="Brewer H.M."/>
            <person name="Purvine S.O."/>
            <person name="Wright A.T."/>
            <person name="Boxma B."/>
            <person name="Van Alen T."/>
            <person name="Hackstein J.H."/>
            <person name="Baker S.E."/>
            <person name="Grigoriev I.V."/>
            <person name="O'Malley M.A."/>
        </authorList>
    </citation>
    <scope>NUCLEOTIDE SEQUENCE [LARGE SCALE GENOMIC DNA]</scope>
    <source>
        <strain evidence="3 4">G1</strain>
    </source>
</reference>
<comment type="caution">
    <text evidence="3">The sequence shown here is derived from an EMBL/GenBank/DDBJ whole genome shotgun (WGS) entry which is preliminary data.</text>
</comment>
<evidence type="ECO:0000313" key="4">
    <source>
        <dbReference type="Proteomes" id="UP000193920"/>
    </source>
</evidence>
<keyword evidence="2" id="KW-0732">Signal</keyword>